<dbReference type="InterPro" id="IPR036271">
    <property type="entry name" value="Tet_transcr_reg_TetR-rel_C_sf"/>
</dbReference>
<gene>
    <name evidence="6" type="ORF">Q0590_33030</name>
</gene>
<evidence type="ECO:0000259" key="5">
    <source>
        <dbReference type="PROSITE" id="PS50977"/>
    </source>
</evidence>
<evidence type="ECO:0000256" key="4">
    <source>
        <dbReference type="PROSITE-ProRule" id="PRU00335"/>
    </source>
</evidence>
<evidence type="ECO:0000313" key="6">
    <source>
        <dbReference type="EMBL" id="MDO1451145.1"/>
    </source>
</evidence>
<dbReference type="Gene3D" id="1.10.10.60">
    <property type="entry name" value="Homeodomain-like"/>
    <property type="match status" value="1"/>
</dbReference>
<evidence type="ECO:0000256" key="1">
    <source>
        <dbReference type="ARBA" id="ARBA00023015"/>
    </source>
</evidence>
<feature type="domain" description="HTH tetR-type" evidence="5">
    <location>
        <begin position="1"/>
        <end position="61"/>
    </location>
</feature>
<keyword evidence="2 4" id="KW-0238">DNA-binding</keyword>
<dbReference type="Proteomes" id="UP001168528">
    <property type="component" value="Unassembled WGS sequence"/>
</dbReference>
<accession>A0ABT8RGA5</accession>
<dbReference type="PANTHER" id="PTHR30055:SF234">
    <property type="entry name" value="HTH-TYPE TRANSCRIPTIONAL REGULATOR BETI"/>
    <property type="match status" value="1"/>
</dbReference>
<dbReference type="PRINTS" id="PR00455">
    <property type="entry name" value="HTHTETR"/>
</dbReference>
<dbReference type="InterPro" id="IPR009057">
    <property type="entry name" value="Homeodomain-like_sf"/>
</dbReference>
<protein>
    <submittedName>
        <fullName evidence="6">TetR/AcrR family transcriptional regulator</fullName>
    </submittedName>
</protein>
<dbReference type="PROSITE" id="PS50977">
    <property type="entry name" value="HTH_TETR_2"/>
    <property type="match status" value="1"/>
</dbReference>
<dbReference type="Gene3D" id="1.10.357.10">
    <property type="entry name" value="Tetracycline Repressor, domain 2"/>
    <property type="match status" value="1"/>
</dbReference>
<proteinExistence type="predicted"/>
<sequence>MEVKERILTAAEELFMQYGFRSISMDDIAKHISVSKKTIYQFFEDKDEIVNITVRRHFEKEKEVCNHQVFCNASNAVEEMVKVAKLIKLNTLNINPAIIFDLQKYHPKAWQILQDFKQDFILHSIVRNLKQGIEEGLYRPDIDVEVLARLRLEEVQMGFDSSIFSPVKFNPYQTHMQLLEHFIRGIVTDKGLALFDQYKNRD</sequence>
<keyword evidence="1" id="KW-0805">Transcription regulation</keyword>
<keyword evidence="3" id="KW-0804">Transcription</keyword>
<reference evidence="6" key="1">
    <citation type="submission" date="2023-07" db="EMBL/GenBank/DDBJ databases">
        <title>The genome sequence of Rhodocytophaga aerolata KACC 12507.</title>
        <authorList>
            <person name="Zhang X."/>
        </authorList>
    </citation>
    <scope>NUCLEOTIDE SEQUENCE</scope>
    <source>
        <strain evidence="6">KACC 12507</strain>
    </source>
</reference>
<name>A0ABT8RGA5_9BACT</name>
<evidence type="ECO:0000313" key="7">
    <source>
        <dbReference type="Proteomes" id="UP001168528"/>
    </source>
</evidence>
<feature type="DNA-binding region" description="H-T-H motif" evidence="4">
    <location>
        <begin position="24"/>
        <end position="43"/>
    </location>
</feature>
<dbReference type="InterPro" id="IPR001647">
    <property type="entry name" value="HTH_TetR"/>
</dbReference>
<dbReference type="SUPFAM" id="SSF48498">
    <property type="entry name" value="Tetracyclin repressor-like, C-terminal domain"/>
    <property type="match status" value="1"/>
</dbReference>
<dbReference type="EMBL" id="JAUKPO010000044">
    <property type="protein sequence ID" value="MDO1451145.1"/>
    <property type="molecule type" value="Genomic_DNA"/>
</dbReference>
<dbReference type="SUPFAM" id="SSF46689">
    <property type="entry name" value="Homeodomain-like"/>
    <property type="match status" value="1"/>
</dbReference>
<organism evidence="6 7">
    <name type="scientific">Rhodocytophaga aerolata</name>
    <dbReference type="NCBI Taxonomy" id="455078"/>
    <lineage>
        <taxon>Bacteria</taxon>
        <taxon>Pseudomonadati</taxon>
        <taxon>Bacteroidota</taxon>
        <taxon>Cytophagia</taxon>
        <taxon>Cytophagales</taxon>
        <taxon>Rhodocytophagaceae</taxon>
        <taxon>Rhodocytophaga</taxon>
    </lineage>
</organism>
<dbReference type="RefSeq" id="WP_302041945.1">
    <property type="nucleotide sequence ID" value="NZ_JAUKPO010000044.1"/>
</dbReference>
<dbReference type="Pfam" id="PF00440">
    <property type="entry name" value="TetR_N"/>
    <property type="match status" value="1"/>
</dbReference>
<comment type="caution">
    <text evidence="6">The sequence shown here is derived from an EMBL/GenBank/DDBJ whole genome shotgun (WGS) entry which is preliminary data.</text>
</comment>
<keyword evidence="7" id="KW-1185">Reference proteome</keyword>
<dbReference type="InterPro" id="IPR050109">
    <property type="entry name" value="HTH-type_TetR-like_transc_reg"/>
</dbReference>
<evidence type="ECO:0000256" key="3">
    <source>
        <dbReference type="ARBA" id="ARBA00023163"/>
    </source>
</evidence>
<evidence type="ECO:0000256" key="2">
    <source>
        <dbReference type="ARBA" id="ARBA00023125"/>
    </source>
</evidence>
<dbReference type="PANTHER" id="PTHR30055">
    <property type="entry name" value="HTH-TYPE TRANSCRIPTIONAL REGULATOR RUTR"/>
    <property type="match status" value="1"/>
</dbReference>